<feature type="region of interest" description="Disordered" evidence="1">
    <location>
        <begin position="1"/>
        <end position="33"/>
    </location>
</feature>
<evidence type="ECO:0000256" key="1">
    <source>
        <dbReference type="SAM" id="MobiDB-lite"/>
    </source>
</evidence>
<evidence type="ECO:0000313" key="2">
    <source>
        <dbReference type="EMBL" id="KAJ1519385.1"/>
    </source>
</evidence>
<dbReference type="EMBL" id="JAPTSV010000016">
    <property type="protein sequence ID" value="KAJ1519385.1"/>
    <property type="molecule type" value="Genomic_DNA"/>
</dbReference>
<name>A0AAV7X0G2_9NEOP</name>
<dbReference type="AlphaFoldDB" id="A0AAV7X0G2"/>
<sequence length="127" mass="14152">MFTQIEHRGRDCSSSNFHPGSPHSTAPGSATGSRSVFDIFTSALDRGSRCLYHRCGIARGKCQHWLHRDLEPKLSSSLTLHHRPALLEFASIQSSQPYGQHQDTLLPQFTSVESKRSILSYSVSVQI</sequence>
<feature type="compositionally biased region" description="Polar residues" evidence="1">
    <location>
        <begin position="12"/>
        <end position="33"/>
    </location>
</feature>
<feature type="compositionally biased region" description="Basic and acidic residues" evidence="1">
    <location>
        <begin position="1"/>
        <end position="11"/>
    </location>
</feature>
<comment type="caution">
    <text evidence="2">The sequence shown here is derived from an EMBL/GenBank/DDBJ whole genome shotgun (WGS) entry which is preliminary data.</text>
</comment>
<evidence type="ECO:0000313" key="3">
    <source>
        <dbReference type="Proteomes" id="UP001075354"/>
    </source>
</evidence>
<gene>
    <name evidence="2" type="ORF">ONE63_004677</name>
</gene>
<proteinExistence type="predicted"/>
<reference evidence="2" key="1">
    <citation type="submission" date="2022-12" db="EMBL/GenBank/DDBJ databases">
        <title>Chromosome-level genome assembly of the bean flower thrips Megalurothrips usitatus.</title>
        <authorList>
            <person name="Ma L."/>
            <person name="Liu Q."/>
            <person name="Li H."/>
            <person name="Cai W."/>
        </authorList>
    </citation>
    <scope>NUCLEOTIDE SEQUENCE</scope>
    <source>
        <strain evidence="2">Cailab_2022a</strain>
    </source>
</reference>
<dbReference type="Proteomes" id="UP001075354">
    <property type="component" value="Chromosome 16"/>
</dbReference>
<organism evidence="2 3">
    <name type="scientific">Megalurothrips usitatus</name>
    <name type="common">bean blossom thrips</name>
    <dbReference type="NCBI Taxonomy" id="439358"/>
    <lineage>
        <taxon>Eukaryota</taxon>
        <taxon>Metazoa</taxon>
        <taxon>Ecdysozoa</taxon>
        <taxon>Arthropoda</taxon>
        <taxon>Hexapoda</taxon>
        <taxon>Insecta</taxon>
        <taxon>Pterygota</taxon>
        <taxon>Neoptera</taxon>
        <taxon>Paraneoptera</taxon>
        <taxon>Thysanoptera</taxon>
        <taxon>Terebrantia</taxon>
        <taxon>Thripoidea</taxon>
        <taxon>Thripidae</taxon>
        <taxon>Megalurothrips</taxon>
    </lineage>
</organism>
<accession>A0AAV7X0G2</accession>
<keyword evidence="3" id="KW-1185">Reference proteome</keyword>
<protein>
    <submittedName>
        <fullName evidence="2">Uncharacterized protein</fullName>
    </submittedName>
</protein>